<dbReference type="GeneID" id="28802617"/>
<feature type="region of interest" description="Disordered" evidence="1">
    <location>
        <begin position="37"/>
        <end position="112"/>
    </location>
</feature>
<dbReference type="RefSeq" id="YP_009276149.1">
    <property type="nucleotide sequence ID" value="NC_030936.1"/>
</dbReference>
<evidence type="ECO:0000313" key="2">
    <source>
        <dbReference type="EMBL" id="ANA86714.1"/>
    </source>
</evidence>
<evidence type="ECO:0000256" key="1">
    <source>
        <dbReference type="SAM" id="MobiDB-lite"/>
    </source>
</evidence>
<name>A0A160DI25_9CAUD</name>
<dbReference type="EMBL" id="KU998247">
    <property type="protein sequence ID" value="ANA86714.1"/>
    <property type="molecule type" value="Genomic_DNA"/>
</dbReference>
<dbReference type="KEGG" id="vg:28802617"/>
<keyword evidence="3" id="KW-1185">Reference proteome</keyword>
<accession>A0A160DI25</accession>
<gene>
    <name evidence="2" type="primary">38</name>
    <name evidence="2" type="ORF">PBI_BACHITA_38</name>
</gene>
<feature type="compositionally biased region" description="Pro residues" evidence="1">
    <location>
        <begin position="53"/>
        <end position="73"/>
    </location>
</feature>
<proteinExistence type="predicted"/>
<sequence>MSKLIKNVYVKGPKGQREWVRPGDEIPEWAEEVLAKNPSVWDTPPAVVEVAPEPEPTPEPAPEPVSEPAPEPVTEPVAEPVAEAETESEPEPAKPAATRKRTTRAKAPTKES</sequence>
<dbReference type="Proteomes" id="UP000201796">
    <property type="component" value="Segment"/>
</dbReference>
<reference evidence="2 3" key="1">
    <citation type="submission" date="2016-03" db="EMBL/GenBank/DDBJ databases">
        <authorList>
            <person name="Montgomery M.T."/>
            <person name="Guerrero C.A."/>
            <person name="Mavrich T.N."/>
            <person name="Pope W.H."/>
            <person name="Garlena R.A."/>
            <person name="Russell D.A."/>
            <person name="Jacobs-Sera D."/>
            <person name="Hendrix R.W."/>
            <person name="Hatfull G.F."/>
        </authorList>
    </citation>
    <scope>NUCLEOTIDE SEQUENCE [LARGE SCALE GENOMIC DNA]</scope>
</reference>
<organism evidence="2 3">
    <name type="scientific">Gordonia phage Bachita</name>
    <dbReference type="NCBI Taxonomy" id="1838061"/>
    <lineage>
        <taxon>Viruses</taxon>
        <taxon>Duplodnaviria</taxon>
        <taxon>Heunggongvirae</taxon>
        <taxon>Uroviricota</taxon>
        <taxon>Caudoviricetes</taxon>
        <taxon>Smoothievirus</taxon>
        <taxon>Smoothievirus bachita</taxon>
    </lineage>
</organism>
<protein>
    <submittedName>
        <fullName evidence="2">Uncharacterized protein</fullName>
    </submittedName>
</protein>
<evidence type="ECO:0000313" key="3">
    <source>
        <dbReference type="Proteomes" id="UP000201796"/>
    </source>
</evidence>